<dbReference type="SMART" id="SM00635">
    <property type="entry name" value="BID_2"/>
    <property type="match status" value="1"/>
</dbReference>
<dbReference type="SUPFAM" id="SSF49373">
    <property type="entry name" value="Invasin/intimin cell-adhesion fragments"/>
    <property type="match status" value="1"/>
</dbReference>
<feature type="compositionally biased region" description="Pro residues" evidence="1">
    <location>
        <begin position="693"/>
        <end position="703"/>
    </location>
</feature>
<protein>
    <submittedName>
        <fullName evidence="5">Bacterial Ig-like domain (Group 2)</fullName>
    </submittedName>
</protein>
<dbReference type="Proteomes" id="UP000095712">
    <property type="component" value="Unassembled WGS sequence"/>
</dbReference>
<evidence type="ECO:0000313" key="5">
    <source>
        <dbReference type="EMBL" id="CUP66891.1"/>
    </source>
</evidence>
<dbReference type="Gene3D" id="2.60.40.1080">
    <property type="match status" value="1"/>
</dbReference>
<organism evidence="5 7">
    <name type="scientific">Blautia wexlerae</name>
    <dbReference type="NCBI Taxonomy" id="418240"/>
    <lineage>
        <taxon>Bacteria</taxon>
        <taxon>Bacillati</taxon>
        <taxon>Bacillota</taxon>
        <taxon>Clostridia</taxon>
        <taxon>Lachnospirales</taxon>
        <taxon>Lachnospiraceae</taxon>
        <taxon>Blautia</taxon>
    </lineage>
</organism>
<keyword evidence="2" id="KW-0472">Membrane</keyword>
<keyword evidence="3" id="KW-0732">Signal</keyword>
<dbReference type="InterPro" id="IPR008930">
    <property type="entry name" value="Terpenoid_cyclase/PrenylTrfase"/>
</dbReference>
<dbReference type="Gene3D" id="1.50.10.20">
    <property type="match status" value="1"/>
</dbReference>
<evidence type="ECO:0000313" key="7">
    <source>
        <dbReference type="Proteomes" id="UP000095712"/>
    </source>
</evidence>
<dbReference type="Proteomes" id="UP000477285">
    <property type="component" value="Unassembled WGS sequence"/>
</dbReference>
<dbReference type="EMBL" id="CZAW01000025">
    <property type="protein sequence ID" value="CUP66891.1"/>
    <property type="molecule type" value="Genomic_DNA"/>
</dbReference>
<reference evidence="6 8" key="2">
    <citation type="journal article" date="2019" name="Nat. Med.">
        <title>A library of human gut bacterial isolates paired with longitudinal multiomics data enables mechanistic microbiome research.</title>
        <authorList>
            <person name="Poyet M."/>
            <person name="Groussin M."/>
            <person name="Gibbons S.M."/>
            <person name="Avila-Pacheco J."/>
            <person name="Jiang X."/>
            <person name="Kearney S.M."/>
            <person name="Perrotta A.R."/>
            <person name="Berdy B."/>
            <person name="Zhao S."/>
            <person name="Lieberman T.D."/>
            <person name="Swanson P.K."/>
            <person name="Smith M."/>
            <person name="Roesemann S."/>
            <person name="Alexander J.E."/>
            <person name="Rich S.A."/>
            <person name="Livny J."/>
            <person name="Vlamakis H."/>
            <person name="Clish C."/>
            <person name="Bullock K."/>
            <person name="Deik A."/>
            <person name="Scott J."/>
            <person name="Pierce K.A."/>
            <person name="Xavier R.J."/>
            <person name="Alm E.J."/>
        </authorList>
    </citation>
    <scope>NUCLEOTIDE SEQUENCE [LARGE SCALE GENOMIC DNA]</scope>
    <source>
        <strain evidence="6 8">BIOML-A1</strain>
    </source>
</reference>
<dbReference type="EMBL" id="WWVQ01000018">
    <property type="protein sequence ID" value="MZL33362.1"/>
    <property type="molecule type" value="Genomic_DNA"/>
</dbReference>
<keyword evidence="2" id="KW-1133">Transmembrane helix</keyword>
<feature type="chain" id="PRO_5033256291" evidence="3">
    <location>
        <begin position="24"/>
        <end position="845"/>
    </location>
</feature>
<feature type="compositionally biased region" description="Basic and acidic residues" evidence="1">
    <location>
        <begin position="44"/>
        <end position="54"/>
    </location>
</feature>
<feature type="compositionally biased region" description="Low complexity" evidence="1">
    <location>
        <begin position="726"/>
        <end position="745"/>
    </location>
</feature>
<dbReference type="SUPFAM" id="SSF48239">
    <property type="entry name" value="Terpenoid cyclases/Protein prenyltransferases"/>
    <property type="match status" value="1"/>
</dbReference>
<keyword evidence="2" id="KW-0812">Transmembrane</keyword>
<dbReference type="Pfam" id="PF02368">
    <property type="entry name" value="Big_2"/>
    <property type="match status" value="1"/>
</dbReference>
<feature type="signal peptide" evidence="3">
    <location>
        <begin position="1"/>
        <end position="23"/>
    </location>
</feature>
<evidence type="ECO:0000256" key="3">
    <source>
        <dbReference type="SAM" id="SignalP"/>
    </source>
</evidence>
<evidence type="ECO:0000313" key="8">
    <source>
        <dbReference type="Proteomes" id="UP000477285"/>
    </source>
</evidence>
<feature type="transmembrane region" description="Helical" evidence="2">
    <location>
        <begin position="809"/>
        <end position="834"/>
    </location>
</feature>
<reference evidence="5 7" key="1">
    <citation type="submission" date="2015-09" db="EMBL/GenBank/DDBJ databases">
        <authorList>
            <consortium name="Pathogen Informatics"/>
        </authorList>
    </citation>
    <scope>NUCLEOTIDE SEQUENCE [LARGE SCALE GENOMIC DNA]</scope>
    <source>
        <strain evidence="5 7">2789STDY5834911</strain>
    </source>
</reference>
<sequence>MNKQWMALLLSTGIAVTACPVPAAQMPPAEQIHGEAEETSVPVQHDDSDDRETANEFQSDTEPSQSETDDGAAGNEEENNEAGEEKLDIPAMISCIQEAAALEEIDLSSETVSKFFLASDTYDSLTEEEQAEIDAGVKEALETVRNRIAALISSDSGVTATGNPWYVQTHVQENPDQEQTIQELSEAYPGTLPQLLYDINISYTDIRTGENYQPMTMISLTFLVPDGYESLTKPRVLRSTGDSFMELTPQTTEDNRFYLDSARTLNHLIIADFPAGLQGISLNSKSVKINRGQKYTLKVVPVPESVTEEYTVTWKSSDTSVAKVSKKGVVTAVKNGKATITASVTQHPEMTASCKVTVMQGANALKKSVSQVMAETSAYMRATDTNPSVGSEWYVLGLARGGLSLKEKYFSTYYNHTANYIEEKKGILTNTSKYTEYSKRILVLTSEGKDARNVGGYNLFQYISDFSLVKEQGLNGPIWALLALNCHPEYSFPENPSAKEQNSESALVNFLLQSELPGGGWTLMGSNADSDITGMTLQALAPYYHKSGYENVTAAIDRGLNKLSEMQNDSGGYSTMGVETEESCAQIITALCSLGIDPETDSRFIKGGHWTIENLLSYHIDGSGFMHVKAGAGNNGGAAAGTLDGMATEQGYYALVAYQRLKDGKTSLYDMSDVSIKKGGKGDGSGTGLKEPTPIPTPTPVPATTPSGGNTKTPGGSGKSLGGKSSGSKSSTGSESSGKDSGSGSKDSKNSKSKNSKSSKDKNSGGWDFEAEPYTESEETSQMDTGEDGYQETAGESGTGSLTSKKKEYGMIFGFAAGGALAGGLAGSGIKAGVRALIKKRRKKK</sequence>
<feature type="compositionally biased region" description="Polar residues" evidence="1">
    <location>
        <begin position="794"/>
        <end position="803"/>
    </location>
</feature>
<dbReference type="PROSITE" id="PS51257">
    <property type="entry name" value="PROKAR_LIPOPROTEIN"/>
    <property type="match status" value="1"/>
</dbReference>
<dbReference type="RefSeq" id="WP_055151894.1">
    <property type="nucleotide sequence ID" value="NZ_AP031426.1"/>
</dbReference>
<dbReference type="AlphaFoldDB" id="A0A174Q4V6"/>
<dbReference type="OrthoDB" id="1974541at2"/>
<gene>
    <name evidence="5" type="ORF">ERS852523_02387</name>
    <name evidence="6" type="ORF">GT728_09165</name>
</gene>
<evidence type="ECO:0000256" key="1">
    <source>
        <dbReference type="SAM" id="MobiDB-lite"/>
    </source>
</evidence>
<feature type="domain" description="BIG2" evidence="4">
    <location>
        <begin position="276"/>
        <end position="355"/>
    </location>
</feature>
<feature type="compositionally biased region" description="Gly residues" evidence="1">
    <location>
        <begin position="715"/>
        <end position="725"/>
    </location>
</feature>
<dbReference type="InterPro" id="IPR008964">
    <property type="entry name" value="Invasin/intimin_cell_adhesion"/>
</dbReference>
<proteinExistence type="predicted"/>
<evidence type="ECO:0000313" key="6">
    <source>
        <dbReference type="EMBL" id="MZL33362.1"/>
    </source>
</evidence>
<feature type="compositionally biased region" description="Acidic residues" evidence="1">
    <location>
        <begin position="769"/>
        <end position="790"/>
    </location>
</feature>
<feature type="compositionally biased region" description="Acidic residues" evidence="1">
    <location>
        <begin position="67"/>
        <end position="82"/>
    </location>
</feature>
<feature type="region of interest" description="Disordered" evidence="1">
    <location>
        <begin position="675"/>
        <end position="803"/>
    </location>
</feature>
<feature type="region of interest" description="Disordered" evidence="1">
    <location>
        <begin position="31"/>
        <end position="88"/>
    </location>
</feature>
<accession>A0A174Q4V6</accession>
<feature type="compositionally biased region" description="Polar residues" evidence="1">
    <location>
        <begin position="55"/>
        <end position="66"/>
    </location>
</feature>
<evidence type="ECO:0000256" key="2">
    <source>
        <dbReference type="SAM" id="Phobius"/>
    </source>
</evidence>
<name>A0A174Q4V6_9FIRM</name>
<dbReference type="InterPro" id="IPR003343">
    <property type="entry name" value="Big_2"/>
</dbReference>
<evidence type="ECO:0000259" key="4">
    <source>
        <dbReference type="SMART" id="SM00635"/>
    </source>
</evidence>